<proteinExistence type="predicted"/>
<name>A0A6A6YQS5_9PEZI</name>
<reference evidence="3" key="3">
    <citation type="submission" date="2025-04" db="UniProtKB">
        <authorList>
            <consortium name="RefSeq"/>
        </authorList>
    </citation>
    <scope>IDENTIFICATION</scope>
    <source>
        <strain evidence="3">CBS 304.34</strain>
    </source>
</reference>
<reference evidence="3" key="2">
    <citation type="submission" date="2020-04" db="EMBL/GenBank/DDBJ databases">
        <authorList>
            <consortium name="NCBI Genome Project"/>
        </authorList>
    </citation>
    <scope>NUCLEOTIDE SEQUENCE</scope>
    <source>
        <strain evidence="3">CBS 304.34</strain>
    </source>
</reference>
<dbReference type="RefSeq" id="XP_033577299.1">
    <property type="nucleotide sequence ID" value="XM_033722889.1"/>
</dbReference>
<accession>A0A6A6YQS5</accession>
<reference evidence="1 3" key="1">
    <citation type="journal article" date="2020" name="Stud. Mycol.">
        <title>101 Dothideomycetes genomes: a test case for predicting lifestyles and emergence of pathogens.</title>
        <authorList>
            <person name="Haridas S."/>
            <person name="Albert R."/>
            <person name="Binder M."/>
            <person name="Bloem J."/>
            <person name="Labutti K."/>
            <person name="Salamov A."/>
            <person name="Andreopoulos B."/>
            <person name="Baker S."/>
            <person name="Barry K."/>
            <person name="Bills G."/>
            <person name="Bluhm B."/>
            <person name="Cannon C."/>
            <person name="Castanera R."/>
            <person name="Culley D."/>
            <person name="Daum C."/>
            <person name="Ezra D."/>
            <person name="Gonzalez J."/>
            <person name="Henrissat B."/>
            <person name="Kuo A."/>
            <person name="Liang C."/>
            <person name="Lipzen A."/>
            <person name="Lutzoni F."/>
            <person name="Magnuson J."/>
            <person name="Mondo S."/>
            <person name="Nolan M."/>
            <person name="Ohm R."/>
            <person name="Pangilinan J."/>
            <person name="Park H.-J."/>
            <person name="Ramirez L."/>
            <person name="Alfaro M."/>
            <person name="Sun H."/>
            <person name="Tritt A."/>
            <person name="Yoshinaga Y."/>
            <person name="Zwiers L.-H."/>
            <person name="Turgeon B."/>
            <person name="Goodwin S."/>
            <person name="Spatafora J."/>
            <person name="Crous P."/>
            <person name="Grigoriev I."/>
        </authorList>
    </citation>
    <scope>NUCLEOTIDE SEQUENCE</scope>
    <source>
        <strain evidence="1 3">CBS 304.34</strain>
    </source>
</reference>
<sequence>MFTRRYASVIVFLAILLALYYLPASRDTLGQRPWANKAIHEPTACYGPRGGLLSNNSDDQVTPIDLDIPYPIAPFGSHDELSLSRTWMTADIKYGPYGYGDEREGYNRKKVNWEHVNWGRLQDACAARNQARFGAIANVSSRGRMVPPNPVAPRSAWSRTEKVTGRTAIVLRGYDTYNYAPEDLLNIRSLIVEAGLSTGGNYAVYLLVDIREKEHEIYMSEANYTAALEKFVPVELHSIAVLFDETLLENWYPKTATHHPNFQIYQLLQLFAHYYPEYDHFWQLELDVRFSGHTAHYLDALDAFARKQPRKQSLERSSYLYIPSIHGTYANFTSLIDATLDGGGVWGPVEIPDVKPAGPKPSVSSQEDEFSWGVGEDADLIATNPCSNVTWTEDWVYRDWIHNFQNGVDTPRIFCAPAITRSSRRLLAAVHDAQAEKGLTIPSEATVSSFALWHGLKIVFPPQPMYQNPPRDLKEMDVFFNGGPPNASRGAMAKGDGFYNARPHYDITNTATWWWSSPFPGYIFRNWLDQKENEELPFLLHKDAEGRVWAPNLALHPVKTN</sequence>
<dbReference type="GeneID" id="54463782"/>
<evidence type="ECO:0000313" key="3">
    <source>
        <dbReference type="RefSeq" id="XP_033577299.1"/>
    </source>
</evidence>
<gene>
    <name evidence="1 3" type="ORF">BDZ99DRAFT_488156</name>
</gene>
<evidence type="ECO:0000313" key="1">
    <source>
        <dbReference type="EMBL" id="KAF2810335.1"/>
    </source>
</evidence>
<dbReference type="AlphaFoldDB" id="A0A6A6YQS5"/>
<dbReference type="PANTHER" id="PTHR36205">
    <property type="entry name" value="CHROMOSOME 19, WHOLE GENOME SHOTGUN SEQUENCE"/>
    <property type="match status" value="1"/>
</dbReference>
<dbReference type="Proteomes" id="UP000504636">
    <property type="component" value="Unplaced"/>
</dbReference>
<dbReference type="OrthoDB" id="3353407at2759"/>
<dbReference type="EMBL" id="MU003700">
    <property type="protein sequence ID" value="KAF2810335.1"/>
    <property type="molecule type" value="Genomic_DNA"/>
</dbReference>
<protein>
    <submittedName>
        <fullName evidence="1 3">Uncharacterized protein</fullName>
    </submittedName>
</protein>
<organism evidence="1">
    <name type="scientific">Mytilinidion resinicola</name>
    <dbReference type="NCBI Taxonomy" id="574789"/>
    <lineage>
        <taxon>Eukaryota</taxon>
        <taxon>Fungi</taxon>
        <taxon>Dikarya</taxon>
        <taxon>Ascomycota</taxon>
        <taxon>Pezizomycotina</taxon>
        <taxon>Dothideomycetes</taxon>
        <taxon>Pleosporomycetidae</taxon>
        <taxon>Mytilinidiales</taxon>
        <taxon>Mytilinidiaceae</taxon>
        <taxon>Mytilinidion</taxon>
    </lineage>
</organism>
<dbReference type="PANTHER" id="PTHR36205:SF2">
    <property type="entry name" value="MAJOR FACILITATOR SUPERFAMILY TRANSPORTER"/>
    <property type="match status" value="1"/>
</dbReference>
<keyword evidence="2" id="KW-1185">Reference proteome</keyword>
<dbReference type="InterPro" id="IPR021822">
    <property type="entry name" value="DUF3405"/>
</dbReference>
<evidence type="ECO:0000313" key="2">
    <source>
        <dbReference type="Proteomes" id="UP000504636"/>
    </source>
</evidence>
<dbReference type="Pfam" id="PF11885">
    <property type="entry name" value="DUF3405"/>
    <property type="match status" value="1"/>
</dbReference>